<evidence type="ECO:0000313" key="3">
    <source>
        <dbReference type="Proteomes" id="UP001567538"/>
    </source>
</evidence>
<accession>A0ABD1ILE2</accession>
<protein>
    <submittedName>
        <fullName evidence="2">Uncharacterized protein</fullName>
    </submittedName>
</protein>
<feature type="region of interest" description="Disordered" evidence="1">
    <location>
        <begin position="174"/>
        <end position="210"/>
    </location>
</feature>
<gene>
    <name evidence="2" type="ORF">AAHA92_00163</name>
</gene>
<sequence>MAPKGKGKQKQRASPLVIIDLEDETWVIRDTNTNMFEPVEEYVSRPGLFTIVFHHGAPTGGKFIHVYSNKIIVIEERMKLKRDQENLLADFLKVPSSGVVIEEIEEPEIIVQKPKLRKNKPLLLEWYERDEEFEEFLERSVVEDRERRKKESTENTQLDPAPVAEIEQGMDALDGTRIEGREQEDTTLEGEYVLEQKNNAHKQDNGLHSS</sequence>
<evidence type="ECO:0000256" key="1">
    <source>
        <dbReference type="SAM" id="MobiDB-lite"/>
    </source>
</evidence>
<keyword evidence="3" id="KW-1185">Reference proteome</keyword>
<dbReference type="AlphaFoldDB" id="A0ABD1ILE2"/>
<reference evidence="2 3" key="1">
    <citation type="submission" date="2024-06" db="EMBL/GenBank/DDBJ databases">
        <title>A chromosome level genome sequence of Diviner's sage (Salvia divinorum).</title>
        <authorList>
            <person name="Ford S.A."/>
            <person name="Ro D.-K."/>
            <person name="Ness R.W."/>
            <person name="Phillips M.A."/>
        </authorList>
    </citation>
    <scope>NUCLEOTIDE SEQUENCE [LARGE SCALE GENOMIC DNA]</scope>
    <source>
        <strain evidence="2">SAF-2024a</strain>
        <tissue evidence="2">Leaf</tissue>
    </source>
</reference>
<name>A0ABD1ILE2_SALDI</name>
<feature type="compositionally biased region" description="Basic and acidic residues" evidence="1">
    <location>
        <begin position="201"/>
        <end position="210"/>
    </location>
</feature>
<organism evidence="2 3">
    <name type="scientific">Salvia divinorum</name>
    <name type="common">Maria pastora</name>
    <name type="synonym">Diviner's sage</name>
    <dbReference type="NCBI Taxonomy" id="28513"/>
    <lineage>
        <taxon>Eukaryota</taxon>
        <taxon>Viridiplantae</taxon>
        <taxon>Streptophyta</taxon>
        <taxon>Embryophyta</taxon>
        <taxon>Tracheophyta</taxon>
        <taxon>Spermatophyta</taxon>
        <taxon>Magnoliopsida</taxon>
        <taxon>eudicotyledons</taxon>
        <taxon>Gunneridae</taxon>
        <taxon>Pentapetalae</taxon>
        <taxon>asterids</taxon>
        <taxon>lamiids</taxon>
        <taxon>Lamiales</taxon>
        <taxon>Lamiaceae</taxon>
        <taxon>Nepetoideae</taxon>
        <taxon>Mentheae</taxon>
        <taxon>Salviinae</taxon>
        <taxon>Salvia</taxon>
        <taxon>Salvia subgen. Calosphace</taxon>
    </lineage>
</organism>
<proteinExistence type="predicted"/>
<feature type="compositionally biased region" description="Basic and acidic residues" evidence="1">
    <location>
        <begin position="174"/>
        <end position="184"/>
    </location>
</feature>
<evidence type="ECO:0000313" key="2">
    <source>
        <dbReference type="EMBL" id="KAL1568559.1"/>
    </source>
</evidence>
<dbReference type="EMBL" id="JBEAFC010000001">
    <property type="protein sequence ID" value="KAL1568559.1"/>
    <property type="molecule type" value="Genomic_DNA"/>
</dbReference>
<dbReference type="Proteomes" id="UP001567538">
    <property type="component" value="Unassembled WGS sequence"/>
</dbReference>
<comment type="caution">
    <text evidence="2">The sequence shown here is derived from an EMBL/GenBank/DDBJ whole genome shotgun (WGS) entry which is preliminary data.</text>
</comment>